<dbReference type="PANTHER" id="PTHR23046:SF2">
    <property type="entry name" value="PHOSPHORIBOSYLAMINOIMIDAZOLE CARBOXYLASE"/>
    <property type="match status" value="1"/>
</dbReference>
<dbReference type="NCBIfam" id="TIGR01162">
    <property type="entry name" value="purE"/>
    <property type="match status" value="1"/>
</dbReference>
<evidence type="ECO:0000256" key="1">
    <source>
        <dbReference type="ARBA" id="ARBA00022755"/>
    </source>
</evidence>
<dbReference type="AlphaFoldDB" id="A0A844G6X9"/>
<comment type="function">
    <text evidence="3 4">Catalyzes the conversion of N5-carboxyaminoimidazole ribonucleotide (N5-CAIR) to 4-carboxy-5-aminoimidazole ribonucleotide (CAIR).</text>
</comment>
<keyword evidence="2 3" id="KW-0413">Isomerase</keyword>
<name>A0A844G6X9_9BACT</name>
<dbReference type="Pfam" id="PF00731">
    <property type="entry name" value="AIRC"/>
    <property type="match status" value="1"/>
</dbReference>
<organism evidence="7 8">
    <name type="scientific">Victivallis lenta</name>
    <dbReference type="NCBI Taxonomy" id="2606640"/>
    <lineage>
        <taxon>Bacteria</taxon>
        <taxon>Pseudomonadati</taxon>
        <taxon>Lentisphaerota</taxon>
        <taxon>Lentisphaeria</taxon>
        <taxon>Victivallales</taxon>
        <taxon>Victivallaceae</taxon>
        <taxon>Victivallis</taxon>
    </lineage>
</organism>
<accession>A0A844G6X9</accession>
<evidence type="ECO:0000313" key="8">
    <source>
        <dbReference type="Proteomes" id="UP000435649"/>
    </source>
</evidence>
<protein>
    <recommendedName>
        <fullName evidence="3 4">N5-carboxyaminoimidazole ribonucleotide mutase</fullName>
        <shortName evidence="3 4">N5-CAIR mutase</shortName>
        <ecNumber evidence="3 4">5.4.99.18</ecNumber>
    </recommendedName>
    <alternativeName>
        <fullName evidence="3">5-(carboxyamino)imidazole ribonucleotide mutase</fullName>
    </alternativeName>
</protein>
<dbReference type="HAMAP" id="MF_01929">
    <property type="entry name" value="PurE_classI"/>
    <property type="match status" value="1"/>
</dbReference>
<feature type="binding site" evidence="3 5">
    <location>
        <position position="43"/>
    </location>
    <ligand>
        <name>substrate</name>
    </ligand>
</feature>
<comment type="caution">
    <text evidence="7">The sequence shown here is derived from an EMBL/GenBank/DDBJ whole genome shotgun (WGS) entry which is preliminary data.</text>
</comment>
<evidence type="ECO:0000259" key="6">
    <source>
        <dbReference type="SMART" id="SM01001"/>
    </source>
</evidence>
<proteinExistence type="inferred from homology"/>
<dbReference type="Gene3D" id="3.40.50.1970">
    <property type="match status" value="1"/>
</dbReference>
<feature type="binding site" evidence="3 5">
    <location>
        <position position="13"/>
    </location>
    <ligand>
        <name>substrate</name>
    </ligand>
</feature>
<dbReference type="Proteomes" id="UP000435649">
    <property type="component" value="Unassembled WGS sequence"/>
</dbReference>
<dbReference type="PANTHER" id="PTHR23046">
    <property type="entry name" value="PHOSPHORIBOSYLAMINOIMIDAZOLE CARBOXYLASE CATALYTIC SUBUNIT"/>
    <property type="match status" value="1"/>
</dbReference>
<dbReference type="PIRSF" id="PIRSF001338">
    <property type="entry name" value="AIR_carboxylase"/>
    <property type="match status" value="1"/>
</dbReference>
<dbReference type="GO" id="GO:0034023">
    <property type="term" value="F:5-(carboxyamino)imidazole ribonucleotide mutase activity"/>
    <property type="evidence" value="ECO:0007669"/>
    <property type="project" value="UniProtKB-UniRule"/>
</dbReference>
<feature type="binding site" evidence="3 5">
    <location>
        <position position="16"/>
    </location>
    <ligand>
        <name>substrate</name>
    </ligand>
</feature>
<dbReference type="SMART" id="SM01001">
    <property type="entry name" value="AIRC"/>
    <property type="match status" value="1"/>
</dbReference>
<comment type="similarity">
    <text evidence="3">Belongs to the AIR carboxylase family. Class I subfamily.</text>
</comment>
<reference evidence="7 8" key="1">
    <citation type="submission" date="2019-08" db="EMBL/GenBank/DDBJ databases">
        <title>In-depth cultivation of the pig gut microbiome towards novel bacterial diversity and tailored functional studies.</title>
        <authorList>
            <person name="Wylensek D."/>
            <person name="Hitch T.C.A."/>
            <person name="Clavel T."/>
        </authorList>
    </citation>
    <scope>NUCLEOTIDE SEQUENCE [LARGE SCALE GENOMIC DNA]</scope>
    <source>
        <strain evidence="7 8">BBE-744-WT-12</strain>
    </source>
</reference>
<comment type="catalytic activity">
    <reaction evidence="3 4">
        <text>5-carboxyamino-1-(5-phospho-D-ribosyl)imidazole + H(+) = 5-amino-1-(5-phospho-D-ribosyl)imidazole-4-carboxylate</text>
        <dbReference type="Rhea" id="RHEA:13193"/>
        <dbReference type="ChEBI" id="CHEBI:15378"/>
        <dbReference type="ChEBI" id="CHEBI:58730"/>
        <dbReference type="ChEBI" id="CHEBI:77657"/>
        <dbReference type="EC" id="5.4.99.18"/>
    </reaction>
</comment>
<keyword evidence="7" id="KW-0456">Lyase</keyword>
<keyword evidence="1 3" id="KW-0658">Purine biosynthesis</keyword>
<gene>
    <name evidence="3 7" type="primary">purE</name>
    <name evidence="7" type="ORF">FYJ85_16505</name>
</gene>
<sequence length="170" mass="17721">MANQPVVAVLMGSKSDLPVVEGAFKVFDEFGIPYEAHAMSAHRTPVEAMEFAANAEKNGFKVVICAAGMAAHLGGVVAAHTTLPVIGIPIASEPFNGLDALFSIVQMPPGIPVAAVTAGKAGGKNAALYAVSILALGDAALAEKLKEFRRKQTAQVLKADAELQEELNRR</sequence>
<feature type="domain" description="PurE" evidence="6">
    <location>
        <begin position="5"/>
        <end position="156"/>
    </location>
</feature>
<dbReference type="InterPro" id="IPR024694">
    <property type="entry name" value="PurE_prokaryotes"/>
</dbReference>
<dbReference type="RefSeq" id="WP_106055509.1">
    <property type="nucleotide sequence ID" value="NZ_CALXOB010000028.1"/>
</dbReference>
<dbReference type="UniPathway" id="UPA00074">
    <property type="reaction ID" value="UER00943"/>
</dbReference>
<dbReference type="GO" id="GO:0006189">
    <property type="term" value="P:'de novo' IMP biosynthetic process"/>
    <property type="evidence" value="ECO:0007669"/>
    <property type="project" value="UniProtKB-UniRule"/>
</dbReference>
<evidence type="ECO:0000256" key="2">
    <source>
        <dbReference type="ARBA" id="ARBA00023235"/>
    </source>
</evidence>
<evidence type="ECO:0000256" key="4">
    <source>
        <dbReference type="PIRNR" id="PIRNR001338"/>
    </source>
</evidence>
<dbReference type="GO" id="GO:0016829">
    <property type="term" value="F:lyase activity"/>
    <property type="evidence" value="ECO:0007669"/>
    <property type="project" value="UniProtKB-KW"/>
</dbReference>
<dbReference type="InterPro" id="IPR033747">
    <property type="entry name" value="PurE_ClassI"/>
</dbReference>
<evidence type="ECO:0000256" key="5">
    <source>
        <dbReference type="PIRSR" id="PIRSR001338-1"/>
    </source>
</evidence>
<dbReference type="EC" id="5.4.99.18" evidence="3 4"/>
<evidence type="ECO:0000256" key="3">
    <source>
        <dbReference type="HAMAP-Rule" id="MF_01929"/>
    </source>
</evidence>
<dbReference type="InterPro" id="IPR000031">
    <property type="entry name" value="PurE_dom"/>
</dbReference>
<evidence type="ECO:0000313" key="7">
    <source>
        <dbReference type="EMBL" id="MST98642.1"/>
    </source>
</evidence>
<dbReference type="EMBL" id="VUNS01000021">
    <property type="protein sequence ID" value="MST98642.1"/>
    <property type="molecule type" value="Genomic_DNA"/>
</dbReference>
<keyword evidence="8" id="KW-1185">Reference proteome</keyword>
<dbReference type="SUPFAM" id="SSF52255">
    <property type="entry name" value="N5-CAIR mutase (phosphoribosylaminoimidazole carboxylase, PurE)"/>
    <property type="match status" value="1"/>
</dbReference>
<comment type="pathway">
    <text evidence="3 4">Purine metabolism; IMP biosynthesis via de novo pathway; 5-amino-1-(5-phospho-D-ribosyl)imidazole-4-carboxylate from 5-amino-1-(5-phospho-D-ribosyl)imidazole (N5-CAIR route): step 2/2.</text>
</comment>